<accession>A0ACC2X409</accession>
<protein>
    <submittedName>
        <fullName evidence="1">Uncharacterized protein</fullName>
    </submittedName>
</protein>
<proteinExistence type="predicted"/>
<evidence type="ECO:0000313" key="2">
    <source>
        <dbReference type="Proteomes" id="UP001243375"/>
    </source>
</evidence>
<evidence type="ECO:0000313" key="1">
    <source>
        <dbReference type="EMBL" id="KAJ9118612.1"/>
    </source>
</evidence>
<sequence>MSAATRRRTGQNAHAGPSTYQPRRIEDVGDEEKGEDELDLEEALFGRKRKRVGVNQKSGSAAVFASSTMPAVSYGNGSDEDGNSEDEEDGMAFLDDLDKRAGLEDDGTEIPDDQLFFVDTSLPNQRVAGESSSESESEAEDGVRRKPRRNATFNADGQSDEEEAGSQESGSEEMEEEATDYESDDSSVSGSSRSSTVNPFAKSAGSKAAQTKQVLWHDPADDQVRVDLAADNRLRKLAKGKTGKEAVVGGKGLENKLREQFQKMHPSPAWASKEARTTAKSTQPQTTLESLMSSTQSFIAKAVSRGALPKGSLDIERLRDANYQARSAEGEKAKKGTNGKGQQAQPGGVINGGVADVKFHPNVEVLSVIGGDRRLRLFTIDGHTNPSLLNLHIASLPLKNAQFHPSGTALLLTGPRPYYYTFDLRSQRCLRSPETLFGGTAGAKNRKGLLVGAGAERNLEKAKFSPDGSVLAIAGRRGQISLFQWGPGGASQLITTINSGKTGGVKDLAFMGREGKELWVLGGEAGTEVDVWDLGQRQIIKKWKDEGGFGGHMLRTSKNGEYCAIGATTGVVNVYDTTDIASQTGYDQDIGLLPITPKPMRELMNLTTSVSTMAFNHDAQIMAIGSDKKKDAFRMIHLPSATAFSNWPTSSTPLGTVTAADFSAGSEYVAIGNTKGKVLLYGLKHYRGT</sequence>
<dbReference type="EMBL" id="JASBWU010000010">
    <property type="protein sequence ID" value="KAJ9118612.1"/>
    <property type="molecule type" value="Genomic_DNA"/>
</dbReference>
<organism evidence="1 2">
    <name type="scientific">Naganishia vaughanmartiniae</name>
    <dbReference type="NCBI Taxonomy" id="1424756"/>
    <lineage>
        <taxon>Eukaryota</taxon>
        <taxon>Fungi</taxon>
        <taxon>Dikarya</taxon>
        <taxon>Basidiomycota</taxon>
        <taxon>Agaricomycotina</taxon>
        <taxon>Tremellomycetes</taxon>
        <taxon>Filobasidiales</taxon>
        <taxon>Filobasidiaceae</taxon>
        <taxon>Naganishia</taxon>
    </lineage>
</organism>
<dbReference type="Proteomes" id="UP001243375">
    <property type="component" value="Unassembled WGS sequence"/>
</dbReference>
<gene>
    <name evidence="1" type="ORF">QFC22_003832</name>
</gene>
<comment type="caution">
    <text evidence="1">The sequence shown here is derived from an EMBL/GenBank/DDBJ whole genome shotgun (WGS) entry which is preliminary data.</text>
</comment>
<keyword evidence="2" id="KW-1185">Reference proteome</keyword>
<name>A0ACC2X409_9TREE</name>
<reference evidence="1" key="1">
    <citation type="submission" date="2023-04" db="EMBL/GenBank/DDBJ databases">
        <title>Draft Genome sequencing of Naganishia species isolated from polar environments using Oxford Nanopore Technology.</title>
        <authorList>
            <person name="Leo P."/>
            <person name="Venkateswaran K."/>
        </authorList>
    </citation>
    <scope>NUCLEOTIDE SEQUENCE</scope>
    <source>
        <strain evidence="1">MNA-CCFEE 5425</strain>
    </source>
</reference>